<keyword evidence="2" id="KW-1185">Reference proteome</keyword>
<gene>
    <name evidence="1" type="ORF">LOKG_00017</name>
</gene>
<dbReference type="EMBL" id="HQ632859">
    <property type="protein sequence ID" value="AGH31454.1"/>
    <property type="molecule type" value="Genomic_DNA"/>
</dbReference>
<evidence type="ECO:0008006" key="3">
    <source>
        <dbReference type="Google" id="ProtNLM"/>
    </source>
</evidence>
<dbReference type="RefSeq" id="YP_007674914.1">
    <property type="nucleotide sequence ID" value="NC_020853.1"/>
</dbReference>
<dbReference type="OrthoDB" id="16625at10239"/>
<name>M4QSX6_9CAUD</name>
<dbReference type="KEGG" id="vg:15011486"/>
<evidence type="ECO:0000313" key="1">
    <source>
        <dbReference type="EMBL" id="AGH31454.1"/>
    </source>
</evidence>
<evidence type="ECO:0000313" key="2">
    <source>
        <dbReference type="Proteomes" id="UP000201389"/>
    </source>
</evidence>
<dbReference type="InterPro" id="IPR011856">
    <property type="entry name" value="tRNA_endonuc-like_dom_sf"/>
</dbReference>
<accession>M4QSX6</accession>
<organism evidence="1 2">
    <name type="scientific">Loktanella phage pCB2051-A</name>
    <dbReference type="NCBI Taxonomy" id="754044"/>
    <lineage>
        <taxon>Viruses</taxon>
        <taxon>Duplodnaviria</taxon>
        <taxon>Heunggongvirae</taxon>
        <taxon>Uroviricota</taxon>
        <taxon>Caudoviricetes</taxon>
        <taxon>Casjensviridae</taxon>
        <taxon>Broinstvirus</taxon>
        <taxon>Broinstvirus pCB2051A</taxon>
    </lineage>
</organism>
<dbReference type="GeneID" id="15011486"/>
<reference evidence="1 2" key="1">
    <citation type="submission" date="2010-10" db="EMBL/GenBank/DDBJ databases">
        <title>The Genome Sequence of Loktanella phage pCB2051-A.</title>
        <authorList>
            <consortium name="The Broad Institute Genome Sequencing Platform"/>
            <person name="Henn M.R."/>
            <person name="Buchan A."/>
            <person name="Levin J."/>
            <person name="Malboeuf C."/>
            <person name="Casali M."/>
            <person name="Russ C."/>
            <person name="Lennon N."/>
            <person name="Chapman S.B."/>
            <person name="Erlich R."/>
            <person name="Young S.K."/>
            <person name="Yandava C."/>
            <person name="Zeng Q."/>
            <person name="Alvarado L."/>
            <person name="Anderson S."/>
            <person name="Berlin A."/>
            <person name="Chen Z."/>
            <person name="Freedman E."/>
            <person name="Gellesch M."/>
            <person name="Goldberg J."/>
            <person name="Green L."/>
            <person name="Griggs A."/>
            <person name="Gujja S."/>
            <person name="Heilman E.R."/>
            <person name="Heiman D."/>
            <person name="Hollinger A."/>
            <person name="Howarth C."/>
            <person name="Larson L."/>
            <person name="Mehta T."/>
            <person name="Pearson M."/>
            <person name="Roberts A."/>
            <person name="Ryan E."/>
            <person name="Saif S."/>
            <person name="Shea T."/>
            <person name="Shenoy N."/>
            <person name="Sisk P."/>
            <person name="Stolte C."/>
            <person name="Sykes S."/>
            <person name="White J."/>
            <person name="Haas B."/>
            <person name="Nusbaum C."/>
            <person name="Birren B."/>
        </authorList>
    </citation>
    <scope>NUCLEOTIDE SEQUENCE [LARGE SCALE GENOMIC DNA]</scope>
    <source>
        <strain evidence="2">pCB2051-A</strain>
    </source>
</reference>
<dbReference type="GO" id="GO:0003676">
    <property type="term" value="F:nucleic acid binding"/>
    <property type="evidence" value="ECO:0007669"/>
    <property type="project" value="InterPro"/>
</dbReference>
<dbReference type="Gene3D" id="3.40.1350.10">
    <property type="match status" value="1"/>
</dbReference>
<proteinExistence type="predicted"/>
<protein>
    <recommendedName>
        <fullName evidence="3">VRR-NUC domain-containing protein</fullName>
    </recommendedName>
</protein>
<dbReference type="Proteomes" id="UP000201389">
    <property type="component" value="Segment"/>
</dbReference>
<sequence length="95" mass="11256">MLESYVVKQVVKFAESKGWLHRKVVYVGRHGAPDDWFFKECGRLIIIEFKKPGEEPEVHQWREINRLRDRGFDVYVIDDIEAGKALFGWDFSDLI</sequence>